<dbReference type="OrthoDB" id="6315383at2"/>
<feature type="region of interest" description="Disordered" evidence="2">
    <location>
        <begin position="505"/>
        <end position="526"/>
    </location>
</feature>
<accession>A0A238UBW1</accession>
<dbReference type="AlphaFoldDB" id="A0A238UBW1"/>
<dbReference type="Proteomes" id="UP000215214">
    <property type="component" value="Chromosome TJEJU"/>
</dbReference>
<reference evidence="3 4" key="1">
    <citation type="submission" date="2017-07" db="EMBL/GenBank/DDBJ databases">
        <authorList>
            <person name="Sun Z.S."/>
            <person name="Albrecht U."/>
            <person name="Echele G."/>
            <person name="Lee C.C."/>
        </authorList>
    </citation>
    <scope>NUCLEOTIDE SEQUENCE [LARGE SCALE GENOMIC DNA]</scope>
    <source>
        <strain evidence="4">type strain: KCTC 22618</strain>
    </source>
</reference>
<sequence>MKTSLDILKSWFQTGDKPTENQFANLLDSFHHKDDGNIIADYTIFDNGNVSFTFSDGKTAEIQKFVLPNTMPQNFIDGLVEVLNSKVNNEAGKQLSDENFTTVLKQKLTELENYIHPEFHEITDINGLQEAIESKVDYVEGKQLSDENFSSEEKEKLASLSNYIAPETKPISYIEELEETLTKINQDLEDKVNAVDGKQLSDENFSTEEKEKLANFNSNTFSSISDGENIITANGQADKLTFEGVTINVDEKIITINQPEIPTSLPISSIENLQEELDDLNTSLSEKIDSSELRNELDQVNEEINNKVDYEDLSNTVQEIEGNLEEKVERSDFSIIEDKINEIEGNLDDKLDVSEFTPTRDKINEIESNLDDKLDVSEFTPTRDKINEIENNLDDKLDVSEFTPTRDKINEIENNLDNKLDVSEFTPTRDKINEIESNLDDKLDVSEFTPTRDKINEIENNLDDKLNVSEFTPTRDKINEIESNLDDKLDVSEFTPTRDKINEIENNLDDKVDKESDKQLSSNDFTDKDKTKLANLSLNNFSRISDGIRTINVTKPNDQIIFNGATVNPVNNTITIDSTNNQNIFPEFNFSWGSKSRDYVKNYSNDPKSSYSGNVNLLECELINGSDDILKYDPKILLYRYKSKKKITYYDKVTNKPFLFTKKARFYHYEDQGKRNTVIPISSRKVVLDFGLEHFFKKELPPSNVLFAQGMKNSNESTLYRKKGRSQAHFYIKLRLQLTNKEKTILSPFSETLRVFIDQNEEYKISFERT</sequence>
<feature type="coiled-coil region" evidence="1">
    <location>
        <begin position="270"/>
        <end position="330"/>
    </location>
</feature>
<feature type="compositionally biased region" description="Basic and acidic residues" evidence="2">
    <location>
        <begin position="505"/>
        <end position="518"/>
    </location>
</feature>
<keyword evidence="4" id="KW-1185">Reference proteome</keyword>
<proteinExistence type="predicted"/>
<evidence type="ECO:0000313" key="3">
    <source>
        <dbReference type="EMBL" id="SNR16545.1"/>
    </source>
</evidence>
<dbReference type="EMBL" id="LT899436">
    <property type="protein sequence ID" value="SNR16545.1"/>
    <property type="molecule type" value="Genomic_DNA"/>
</dbReference>
<gene>
    <name evidence="3" type="ORF">TJEJU_2874</name>
</gene>
<name>A0A238UBW1_9FLAO</name>
<dbReference type="RefSeq" id="WP_095073178.1">
    <property type="nucleotide sequence ID" value="NZ_LT899436.1"/>
</dbReference>
<organism evidence="3 4">
    <name type="scientific">Tenacibaculum jejuense</name>
    <dbReference type="NCBI Taxonomy" id="584609"/>
    <lineage>
        <taxon>Bacteria</taxon>
        <taxon>Pseudomonadati</taxon>
        <taxon>Bacteroidota</taxon>
        <taxon>Flavobacteriia</taxon>
        <taxon>Flavobacteriales</taxon>
        <taxon>Flavobacteriaceae</taxon>
        <taxon>Tenacibaculum</taxon>
    </lineage>
</organism>
<dbReference type="KEGG" id="tje:TJEJU_2874"/>
<keyword evidence="1" id="KW-0175">Coiled coil</keyword>
<evidence type="ECO:0000256" key="2">
    <source>
        <dbReference type="SAM" id="MobiDB-lite"/>
    </source>
</evidence>
<evidence type="ECO:0000313" key="4">
    <source>
        <dbReference type="Proteomes" id="UP000215214"/>
    </source>
</evidence>
<protein>
    <submittedName>
        <fullName evidence="3">Uncharacterized protein</fullName>
    </submittedName>
</protein>
<evidence type="ECO:0000256" key="1">
    <source>
        <dbReference type="SAM" id="Coils"/>
    </source>
</evidence>